<proteinExistence type="predicted"/>
<gene>
    <name evidence="1" type="ORF">PVK06_017495</name>
</gene>
<dbReference type="Proteomes" id="UP001358586">
    <property type="component" value="Chromosome 5"/>
</dbReference>
<evidence type="ECO:0000313" key="2">
    <source>
        <dbReference type="Proteomes" id="UP001358586"/>
    </source>
</evidence>
<dbReference type="EMBL" id="JARKNE010000005">
    <property type="protein sequence ID" value="KAK5833642.1"/>
    <property type="molecule type" value="Genomic_DNA"/>
</dbReference>
<accession>A0ABR0Q3L3</accession>
<comment type="caution">
    <text evidence="1">The sequence shown here is derived from an EMBL/GenBank/DDBJ whole genome shotgun (WGS) entry which is preliminary data.</text>
</comment>
<name>A0ABR0Q3L3_GOSAR</name>
<keyword evidence="2" id="KW-1185">Reference proteome</keyword>
<organism evidence="1 2">
    <name type="scientific">Gossypium arboreum</name>
    <name type="common">Tree cotton</name>
    <name type="synonym">Gossypium nanking</name>
    <dbReference type="NCBI Taxonomy" id="29729"/>
    <lineage>
        <taxon>Eukaryota</taxon>
        <taxon>Viridiplantae</taxon>
        <taxon>Streptophyta</taxon>
        <taxon>Embryophyta</taxon>
        <taxon>Tracheophyta</taxon>
        <taxon>Spermatophyta</taxon>
        <taxon>Magnoliopsida</taxon>
        <taxon>eudicotyledons</taxon>
        <taxon>Gunneridae</taxon>
        <taxon>Pentapetalae</taxon>
        <taxon>rosids</taxon>
        <taxon>malvids</taxon>
        <taxon>Malvales</taxon>
        <taxon>Malvaceae</taxon>
        <taxon>Malvoideae</taxon>
        <taxon>Gossypium</taxon>
    </lineage>
</organism>
<sequence>MVILATVEQVQLADAIRALLTTNPWELFFGIIEPTYLELTIELCSKFHLQTIITNYDDPSTVQFRLGGLVRQLGILEFGAALGLYTKKFNEENDLHALNCHIHRSPLWCWNALVPGKATYNPTSHDYREAREHWRRQHSRRLLLMVHVAWALHRPCLFHRPRDSTPDGAASDGGHLHWPLHYPIGSTLLASQHRGPRIIPYPHRPDVSIRHLEHA</sequence>
<reference evidence="1 2" key="1">
    <citation type="submission" date="2023-03" db="EMBL/GenBank/DDBJ databases">
        <title>WGS of Gossypium arboreum.</title>
        <authorList>
            <person name="Yu D."/>
        </authorList>
    </citation>
    <scope>NUCLEOTIDE SEQUENCE [LARGE SCALE GENOMIC DNA]</scope>
    <source>
        <tissue evidence="1">Leaf</tissue>
    </source>
</reference>
<evidence type="ECO:0000313" key="1">
    <source>
        <dbReference type="EMBL" id="KAK5833642.1"/>
    </source>
</evidence>
<protein>
    <submittedName>
        <fullName evidence="1">Uncharacterized protein</fullName>
    </submittedName>
</protein>